<feature type="transmembrane region" description="Helical" evidence="6">
    <location>
        <begin position="432"/>
        <end position="449"/>
    </location>
</feature>
<feature type="compositionally biased region" description="Basic and acidic residues" evidence="7">
    <location>
        <begin position="159"/>
        <end position="169"/>
    </location>
</feature>
<dbReference type="InterPro" id="IPR035952">
    <property type="entry name" value="Rhomboid-like_sf"/>
</dbReference>
<feature type="transmembrane region" description="Helical" evidence="6">
    <location>
        <begin position="399"/>
        <end position="420"/>
    </location>
</feature>
<dbReference type="PANTHER" id="PTHR22936:SF99">
    <property type="entry name" value="RHOMBOID-LIKE PROTEASE"/>
    <property type="match status" value="1"/>
</dbReference>
<evidence type="ECO:0000256" key="7">
    <source>
        <dbReference type="SAM" id="MobiDB-lite"/>
    </source>
</evidence>
<feature type="region of interest" description="Disordered" evidence="7">
    <location>
        <begin position="88"/>
        <end position="109"/>
    </location>
</feature>
<evidence type="ECO:0000256" key="5">
    <source>
        <dbReference type="ARBA" id="ARBA00023136"/>
    </source>
</evidence>
<dbReference type="SUPFAM" id="SSF144091">
    <property type="entry name" value="Rhomboid-like"/>
    <property type="match status" value="1"/>
</dbReference>
<keyword evidence="10" id="KW-1185">Reference proteome</keyword>
<comment type="catalytic activity">
    <reaction evidence="6">
        <text>Cleaves type-1 transmembrane domains using a catalytic dyad composed of serine and histidine that are contributed by different transmembrane domains.</text>
        <dbReference type="EC" id="3.4.21.105"/>
    </reaction>
</comment>
<keyword evidence="4 6" id="KW-1133">Transmembrane helix</keyword>
<accession>A0AAW1PWI3</accession>
<dbReference type="AlphaFoldDB" id="A0AAW1PWI3"/>
<feature type="transmembrane region" description="Helical" evidence="6">
    <location>
        <begin position="484"/>
        <end position="505"/>
    </location>
</feature>
<evidence type="ECO:0000259" key="8">
    <source>
        <dbReference type="Pfam" id="PF01694"/>
    </source>
</evidence>
<comment type="caution">
    <text evidence="6">Lacks conserved residue(s) required for the propagation of feature annotation.</text>
</comment>
<reference evidence="9 10" key="1">
    <citation type="journal article" date="2024" name="Nat. Commun.">
        <title>Phylogenomics reveals the evolutionary origins of lichenization in chlorophyte algae.</title>
        <authorList>
            <person name="Puginier C."/>
            <person name="Libourel C."/>
            <person name="Otte J."/>
            <person name="Skaloud P."/>
            <person name="Haon M."/>
            <person name="Grisel S."/>
            <person name="Petersen M."/>
            <person name="Berrin J.G."/>
            <person name="Delaux P.M."/>
            <person name="Dal Grande F."/>
            <person name="Keller J."/>
        </authorList>
    </citation>
    <scope>NUCLEOTIDE SEQUENCE [LARGE SCALE GENOMIC DNA]</scope>
    <source>
        <strain evidence="9 10">SAG 2036</strain>
    </source>
</reference>
<comment type="similarity">
    <text evidence="2 6">Belongs to the peptidase S54 family.</text>
</comment>
<dbReference type="Gene3D" id="1.20.1540.10">
    <property type="entry name" value="Rhomboid-like"/>
    <property type="match status" value="1"/>
</dbReference>
<dbReference type="GO" id="GO:0004252">
    <property type="term" value="F:serine-type endopeptidase activity"/>
    <property type="evidence" value="ECO:0007669"/>
    <property type="project" value="InterPro"/>
</dbReference>
<comment type="subcellular location">
    <subcellularLocation>
        <location evidence="1 6">Membrane</location>
        <topology evidence="1 6">Multi-pass membrane protein</topology>
    </subcellularLocation>
</comment>
<gene>
    <name evidence="9" type="ORF">WJX73_005520</name>
</gene>
<evidence type="ECO:0000313" key="9">
    <source>
        <dbReference type="EMBL" id="KAK9812367.1"/>
    </source>
</evidence>
<comment type="caution">
    <text evidence="9">The sequence shown here is derived from an EMBL/GenBank/DDBJ whole genome shotgun (WGS) entry which is preliminary data.</text>
</comment>
<evidence type="ECO:0000313" key="10">
    <source>
        <dbReference type="Proteomes" id="UP001465755"/>
    </source>
</evidence>
<feature type="transmembrane region" description="Helical" evidence="6">
    <location>
        <begin position="253"/>
        <end position="271"/>
    </location>
</feature>
<evidence type="ECO:0000256" key="3">
    <source>
        <dbReference type="ARBA" id="ARBA00022692"/>
    </source>
</evidence>
<proteinExistence type="inferred from homology"/>
<feature type="region of interest" description="Disordered" evidence="7">
    <location>
        <begin position="152"/>
        <end position="171"/>
    </location>
</feature>
<dbReference type="Pfam" id="PF01694">
    <property type="entry name" value="Rhomboid"/>
    <property type="match status" value="1"/>
</dbReference>
<organism evidence="9 10">
    <name type="scientific">Symbiochloris irregularis</name>
    <dbReference type="NCBI Taxonomy" id="706552"/>
    <lineage>
        <taxon>Eukaryota</taxon>
        <taxon>Viridiplantae</taxon>
        <taxon>Chlorophyta</taxon>
        <taxon>core chlorophytes</taxon>
        <taxon>Trebouxiophyceae</taxon>
        <taxon>Trebouxiales</taxon>
        <taxon>Trebouxiaceae</taxon>
        <taxon>Symbiochloris</taxon>
    </lineage>
</organism>
<dbReference type="InterPro" id="IPR002610">
    <property type="entry name" value="Peptidase_S54_rhomboid-like"/>
</dbReference>
<keyword evidence="6" id="KW-0720">Serine protease</keyword>
<evidence type="ECO:0000256" key="2">
    <source>
        <dbReference type="ARBA" id="ARBA00009045"/>
    </source>
</evidence>
<dbReference type="GO" id="GO:0006508">
    <property type="term" value="P:proteolysis"/>
    <property type="evidence" value="ECO:0007669"/>
    <property type="project" value="UniProtKB-KW"/>
</dbReference>
<evidence type="ECO:0000256" key="1">
    <source>
        <dbReference type="ARBA" id="ARBA00004141"/>
    </source>
</evidence>
<keyword evidence="6" id="KW-0378">Hydrolase</keyword>
<evidence type="ECO:0000256" key="4">
    <source>
        <dbReference type="ARBA" id="ARBA00022989"/>
    </source>
</evidence>
<dbReference type="InterPro" id="IPR022764">
    <property type="entry name" value="Peptidase_S54_rhomboid_dom"/>
</dbReference>
<comment type="function">
    <text evidence="6">Serine protease involved in intramembrane proteolysis.</text>
</comment>
<keyword evidence="5 6" id="KW-0472">Membrane</keyword>
<dbReference type="Proteomes" id="UP001465755">
    <property type="component" value="Unassembled WGS sequence"/>
</dbReference>
<feature type="transmembrane region" description="Helical" evidence="6">
    <location>
        <begin position="374"/>
        <end position="393"/>
    </location>
</feature>
<name>A0AAW1PWI3_9CHLO</name>
<protein>
    <recommendedName>
        <fullName evidence="6">RHOMBOID-like protein</fullName>
        <ecNumber evidence="6">3.4.21.105</ecNumber>
    </recommendedName>
</protein>
<sequence>MQILGELTYGKQFEAKATRLAKLSLSRPRNSGPRWSVNKSSTDNARKVVLCGRTQLRRYSSTALHPAVVSLLRPFTAAMLCGPSLARDPDSHAVSPNQPKRAVSTAPQAQKREFDGTWMGANGYLAFFAHWLALTIAERPMTAHRQWLGLSQKPPASLKEGEAGPEKRPRASIKRRLLSGMGSSHRRFIPLESLEEQYAGNRKRRRLMYALRRHHTPGSYRGRFDAFTNEAFIFFQLVFDRCTPRRMRSHPPWFTCCYLALTFVTFAFMAGEYPAFIQGQQDRNITEVCADYSFGTGPDGLAAWVYRWNGCHRFEPSFMVLWGATYAPKIKDANQWWRWLSSILLADSFPHVAANAFLFACISLHVESRYGTRVTAFLVLIAGVGGNFFDASFRGVCPVIISAAGCTFGLVTLFTADFLLNFETVRYPAPRLVFTGIALVLFVLGATILGYPYRLTPVGGFLTALLPSLLFLPHAGSEVLEWMIAPLALITSIGFLIALPLYIYLVRFPHAQCGSLVL</sequence>
<keyword evidence="6" id="KW-0645">Protease</keyword>
<dbReference type="GO" id="GO:0016020">
    <property type="term" value="C:membrane"/>
    <property type="evidence" value="ECO:0007669"/>
    <property type="project" value="UniProtKB-SubCell"/>
</dbReference>
<evidence type="ECO:0000256" key="6">
    <source>
        <dbReference type="RuleBase" id="RU362115"/>
    </source>
</evidence>
<dbReference type="EC" id="3.4.21.105" evidence="6"/>
<feature type="domain" description="Peptidase S54 rhomboid" evidence="8">
    <location>
        <begin position="334"/>
        <end position="471"/>
    </location>
</feature>
<keyword evidence="3 6" id="KW-0812">Transmembrane</keyword>
<dbReference type="EMBL" id="JALJOQ010000007">
    <property type="protein sequence ID" value="KAK9812367.1"/>
    <property type="molecule type" value="Genomic_DNA"/>
</dbReference>
<dbReference type="PANTHER" id="PTHR22936">
    <property type="entry name" value="RHOMBOID-RELATED"/>
    <property type="match status" value="1"/>
</dbReference>